<dbReference type="AlphaFoldDB" id="A0A7J7JUG3"/>
<organism evidence="2 3">
    <name type="scientific">Bugula neritina</name>
    <name type="common">Brown bryozoan</name>
    <name type="synonym">Sertularia neritina</name>
    <dbReference type="NCBI Taxonomy" id="10212"/>
    <lineage>
        <taxon>Eukaryota</taxon>
        <taxon>Metazoa</taxon>
        <taxon>Spiralia</taxon>
        <taxon>Lophotrochozoa</taxon>
        <taxon>Bryozoa</taxon>
        <taxon>Gymnolaemata</taxon>
        <taxon>Cheilostomatida</taxon>
        <taxon>Flustrina</taxon>
        <taxon>Buguloidea</taxon>
        <taxon>Bugulidae</taxon>
        <taxon>Bugula</taxon>
    </lineage>
</organism>
<name>A0A7J7JUG3_BUGNE</name>
<protein>
    <recommendedName>
        <fullName evidence="4">TCTEX1D1</fullName>
    </recommendedName>
</protein>
<accession>A0A7J7JUG3</accession>
<dbReference type="GO" id="GO:0007018">
    <property type="term" value="P:microtubule-based movement"/>
    <property type="evidence" value="ECO:0007669"/>
    <property type="project" value="TreeGrafter"/>
</dbReference>
<dbReference type="Pfam" id="PF03645">
    <property type="entry name" value="Tctex-1"/>
    <property type="match status" value="1"/>
</dbReference>
<dbReference type="InterPro" id="IPR038586">
    <property type="entry name" value="Tctex-1-like_sf"/>
</dbReference>
<evidence type="ECO:0008006" key="4">
    <source>
        <dbReference type="Google" id="ProtNLM"/>
    </source>
</evidence>
<comment type="caution">
    <text evidence="2">The sequence shown here is derived from an EMBL/GenBank/DDBJ whole genome shotgun (WGS) entry which is preliminary data.</text>
</comment>
<reference evidence="2" key="1">
    <citation type="submission" date="2020-06" db="EMBL/GenBank/DDBJ databases">
        <title>Draft genome of Bugula neritina, a colonial animal packing powerful symbionts and potential medicines.</title>
        <authorList>
            <person name="Rayko M."/>
        </authorList>
    </citation>
    <scope>NUCLEOTIDE SEQUENCE [LARGE SCALE GENOMIC DNA]</scope>
    <source>
        <strain evidence="2">Kwan_BN1</strain>
    </source>
</reference>
<dbReference type="GO" id="GO:0045505">
    <property type="term" value="F:dynein intermediate chain binding"/>
    <property type="evidence" value="ECO:0007669"/>
    <property type="project" value="TreeGrafter"/>
</dbReference>
<dbReference type="GO" id="GO:0005868">
    <property type="term" value="C:cytoplasmic dynein complex"/>
    <property type="evidence" value="ECO:0007669"/>
    <property type="project" value="TreeGrafter"/>
</dbReference>
<sequence length="99" mass="11372">MQDYESILKNQLEDMPYSHSKAVYLTKCVSDAMKARSKLEHAPRYKFIVCTTLVDNSTKSSTTQANRCLWNVETDNSFTVQYQSKHLYASATIFAVYTD</sequence>
<gene>
    <name evidence="2" type="ORF">EB796_012641</name>
</gene>
<dbReference type="CDD" id="cd21451">
    <property type="entry name" value="DLC-like_TCTEX1D"/>
    <property type="match status" value="1"/>
</dbReference>
<proteinExistence type="inferred from homology"/>
<dbReference type="PANTHER" id="PTHR21255:SF7">
    <property type="entry name" value="DYNEIN LIGHT CHAIN TCTEX-TYPE PROTEIN 2B"/>
    <property type="match status" value="1"/>
</dbReference>
<dbReference type="EMBL" id="VXIV02001859">
    <property type="protein sequence ID" value="KAF6029046.1"/>
    <property type="molecule type" value="Genomic_DNA"/>
</dbReference>
<dbReference type="GO" id="GO:0005737">
    <property type="term" value="C:cytoplasm"/>
    <property type="evidence" value="ECO:0007669"/>
    <property type="project" value="TreeGrafter"/>
</dbReference>
<evidence type="ECO:0000256" key="1">
    <source>
        <dbReference type="ARBA" id="ARBA00005361"/>
    </source>
</evidence>
<dbReference type="Proteomes" id="UP000593567">
    <property type="component" value="Unassembled WGS sequence"/>
</dbReference>
<dbReference type="Gene3D" id="3.30.1140.40">
    <property type="entry name" value="Tctex-1"/>
    <property type="match status" value="1"/>
</dbReference>
<dbReference type="PANTHER" id="PTHR21255">
    <property type="entry name" value="T-COMPLEX-ASSOCIATED-TESTIS-EXPRESSED 1/ DYNEIN LIGHT CHAIN"/>
    <property type="match status" value="1"/>
</dbReference>
<dbReference type="InterPro" id="IPR005334">
    <property type="entry name" value="Tctex-1-like"/>
</dbReference>
<keyword evidence="3" id="KW-1185">Reference proteome</keyword>
<dbReference type="OrthoDB" id="10260741at2759"/>
<comment type="similarity">
    <text evidence="1">Belongs to the dynein light chain Tctex-type family.</text>
</comment>
<evidence type="ECO:0000313" key="3">
    <source>
        <dbReference type="Proteomes" id="UP000593567"/>
    </source>
</evidence>
<evidence type="ECO:0000313" key="2">
    <source>
        <dbReference type="EMBL" id="KAF6029046.1"/>
    </source>
</evidence>